<dbReference type="NCBIfam" id="TIGR02122">
    <property type="entry name" value="TRAP_TAXI"/>
    <property type="match status" value="1"/>
</dbReference>
<dbReference type="SUPFAM" id="SSF53850">
    <property type="entry name" value="Periplasmic binding protein-like II"/>
    <property type="match status" value="1"/>
</dbReference>
<comment type="caution">
    <text evidence="2">The sequence shown here is derived from an EMBL/GenBank/DDBJ whole genome shotgun (WGS) entry which is preliminary data.</text>
</comment>
<feature type="signal peptide" evidence="1">
    <location>
        <begin position="1"/>
        <end position="30"/>
    </location>
</feature>
<gene>
    <name evidence="2" type="ORF">GCM10022278_04970</name>
</gene>
<evidence type="ECO:0000313" key="2">
    <source>
        <dbReference type="EMBL" id="GAA3948763.1"/>
    </source>
</evidence>
<keyword evidence="3" id="KW-1185">Reference proteome</keyword>
<dbReference type="EMBL" id="BAABBO010000001">
    <property type="protein sequence ID" value="GAA3948763.1"/>
    <property type="molecule type" value="Genomic_DNA"/>
</dbReference>
<dbReference type="PANTHER" id="PTHR42941">
    <property type="entry name" value="SLL1037 PROTEIN"/>
    <property type="match status" value="1"/>
</dbReference>
<dbReference type="PANTHER" id="PTHR42941:SF1">
    <property type="entry name" value="SLL1037 PROTEIN"/>
    <property type="match status" value="1"/>
</dbReference>
<feature type="chain" id="PRO_5046060635" evidence="1">
    <location>
        <begin position="31"/>
        <end position="336"/>
    </location>
</feature>
<dbReference type="Pfam" id="PF16868">
    <property type="entry name" value="NMT1_3"/>
    <property type="match status" value="1"/>
</dbReference>
<dbReference type="InterPro" id="IPR011852">
    <property type="entry name" value="TRAP_TAXI"/>
</dbReference>
<accession>A0ABP7NKT0</accession>
<protein>
    <submittedName>
        <fullName evidence="2">TAXI family TRAP transporter solute-binding subunit</fullName>
    </submittedName>
</protein>
<proteinExistence type="predicted"/>
<dbReference type="RefSeq" id="WP_344802934.1">
    <property type="nucleotide sequence ID" value="NZ_BAABBO010000001.1"/>
</dbReference>
<name>A0ABP7NKT0_9GAMM</name>
<dbReference type="Proteomes" id="UP001501337">
    <property type="component" value="Unassembled WGS sequence"/>
</dbReference>
<reference evidence="3" key="1">
    <citation type="journal article" date="2019" name="Int. J. Syst. Evol. Microbiol.">
        <title>The Global Catalogue of Microorganisms (GCM) 10K type strain sequencing project: providing services to taxonomists for standard genome sequencing and annotation.</title>
        <authorList>
            <consortium name="The Broad Institute Genomics Platform"/>
            <consortium name="The Broad Institute Genome Sequencing Center for Infectious Disease"/>
            <person name="Wu L."/>
            <person name="Ma J."/>
        </authorList>
    </citation>
    <scope>NUCLEOTIDE SEQUENCE [LARGE SCALE GENOMIC DNA]</scope>
    <source>
        <strain evidence="3">JCM 17555</strain>
    </source>
</reference>
<dbReference type="Gene3D" id="3.40.190.10">
    <property type="entry name" value="Periplasmic binding protein-like II"/>
    <property type="match status" value="2"/>
</dbReference>
<evidence type="ECO:0000256" key="1">
    <source>
        <dbReference type="SAM" id="SignalP"/>
    </source>
</evidence>
<dbReference type="CDD" id="cd13568">
    <property type="entry name" value="PBP2_TAXI_TRAP_like_3"/>
    <property type="match status" value="1"/>
</dbReference>
<evidence type="ECO:0000313" key="3">
    <source>
        <dbReference type="Proteomes" id="UP001501337"/>
    </source>
</evidence>
<organism evidence="2 3">
    <name type="scientific">Allohahella marinimesophila</name>
    <dbReference type="NCBI Taxonomy" id="1054972"/>
    <lineage>
        <taxon>Bacteria</taxon>
        <taxon>Pseudomonadati</taxon>
        <taxon>Pseudomonadota</taxon>
        <taxon>Gammaproteobacteria</taxon>
        <taxon>Oceanospirillales</taxon>
        <taxon>Hahellaceae</taxon>
        <taxon>Allohahella</taxon>
    </lineage>
</organism>
<keyword evidence="1" id="KW-0732">Signal</keyword>
<sequence>MERRFGAGRWRYRLLSCLLLIAALHGAAHAQTESSVAPVDTPTITIATGNETGVYFPAGGAICRLVNQVYRGDGTRCFIESTDGSIANLEALARREVSFAIVQTDWQHNAYHGNDTMPAQKSLRSVFSLHPEAFTAVVRADSPIRDLDDLKNRRVNVGSRGSGQRATIEILLGHLGWSFSDFSETTELPAVDQPDALCRGKIDVMLYVVGHPNGAVKEVTTLCKSRLIPLSQQMVKSLTSAFPYYRESAIPASMYRHNDEATPTFGVGAVLVTDAATDEETVYRLVKAVFENFEGFRQRHPALANLRIQDMASERLATPTHPGAARYFREAGLVRQ</sequence>